<dbReference type="InterPro" id="IPR033524">
    <property type="entry name" value="Glu/Leu/Phe/Val_DH_AS"/>
</dbReference>
<dbReference type="CDD" id="cd01075">
    <property type="entry name" value="NAD_bind_Leu_Phe_Val_DH"/>
    <property type="match status" value="1"/>
</dbReference>
<dbReference type="GO" id="GO:0000166">
    <property type="term" value="F:nucleotide binding"/>
    <property type="evidence" value="ECO:0007669"/>
    <property type="project" value="UniProtKB-KW"/>
</dbReference>
<evidence type="ECO:0000256" key="2">
    <source>
        <dbReference type="ARBA" id="ARBA00023002"/>
    </source>
</evidence>
<dbReference type="PANTHER" id="PTHR42722">
    <property type="entry name" value="LEUCINE DEHYDROGENASE"/>
    <property type="match status" value="1"/>
</dbReference>
<dbReference type="Pfam" id="PF02812">
    <property type="entry name" value="ELFV_dehydrog_N"/>
    <property type="match status" value="1"/>
</dbReference>
<feature type="active site" description="Proton donor/acceptor" evidence="4">
    <location>
        <position position="80"/>
    </location>
</feature>
<evidence type="ECO:0000256" key="1">
    <source>
        <dbReference type="ARBA" id="ARBA00006382"/>
    </source>
</evidence>
<comment type="similarity">
    <text evidence="1 6">Belongs to the Glu/Leu/Phe/Val dehydrogenases family.</text>
</comment>
<evidence type="ECO:0000259" key="7">
    <source>
        <dbReference type="SMART" id="SM00839"/>
    </source>
</evidence>
<comment type="caution">
    <text evidence="8">The sequence shown here is derived from an EMBL/GenBank/DDBJ whole genome shotgun (WGS) entry which is preliminary data.</text>
</comment>
<dbReference type="PROSITE" id="PS00074">
    <property type="entry name" value="GLFV_DEHYDROGENASE"/>
    <property type="match status" value="1"/>
</dbReference>
<dbReference type="Gene3D" id="3.40.50.10860">
    <property type="entry name" value="Leucine Dehydrogenase, chain A, domain 1"/>
    <property type="match status" value="1"/>
</dbReference>
<evidence type="ECO:0000256" key="6">
    <source>
        <dbReference type="RuleBase" id="RU004417"/>
    </source>
</evidence>
<dbReference type="GO" id="GO:0006520">
    <property type="term" value="P:amino acid metabolic process"/>
    <property type="evidence" value="ECO:0007669"/>
    <property type="project" value="InterPro"/>
</dbReference>
<dbReference type="EMBL" id="JACHIW010000002">
    <property type="protein sequence ID" value="MBB5158703.1"/>
    <property type="molecule type" value="Genomic_DNA"/>
</dbReference>
<organism evidence="8 9">
    <name type="scientific">Saccharopolyspora phatthalungensis</name>
    <dbReference type="NCBI Taxonomy" id="664693"/>
    <lineage>
        <taxon>Bacteria</taxon>
        <taxon>Bacillati</taxon>
        <taxon>Actinomycetota</taxon>
        <taxon>Actinomycetes</taxon>
        <taxon>Pseudonocardiales</taxon>
        <taxon>Pseudonocardiaceae</taxon>
        <taxon>Saccharopolyspora</taxon>
    </lineage>
</organism>
<keyword evidence="9" id="KW-1185">Reference proteome</keyword>
<protein>
    <submittedName>
        <fullName evidence="8">Leucine dehydrogenase</fullName>
        <ecNumber evidence="8">1.4.1.9</ecNumber>
    </submittedName>
</protein>
<dbReference type="InterPro" id="IPR046346">
    <property type="entry name" value="Aminoacid_DH-like_N_sf"/>
</dbReference>
<dbReference type="SUPFAM" id="SSF53223">
    <property type="entry name" value="Aminoacid dehydrogenase-like, N-terminal domain"/>
    <property type="match status" value="1"/>
</dbReference>
<evidence type="ECO:0000256" key="3">
    <source>
        <dbReference type="ARBA" id="ARBA00023027"/>
    </source>
</evidence>
<dbReference type="Gene3D" id="3.40.50.720">
    <property type="entry name" value="NAD(P)-binding Rossmann-like Domain"/>
    <property type="match status" value="1"/>
</dbReference>
<dbReference type="SUPFAM" id="SSF51735">
    <property type="entry name" value="NAD(P)-binding Rossmann-fold domains"/>
    <property type="match status" value="1"/>
</dbReference>
<feature type="binding site" evidence="5">
    <location>
        <begin position="173"/>
        <end position="178"/>
    </location>
    <ligand>
        <name>NAD(+)</name>
        <dbReference type="ChEBI" id="CHEBI:57540"/>
    </ligand>
</feature>
<evidence type="ECO:0000313" key="8">
    <source>
        <dbReference type="EMBL" id="MBB5158703.1"/>
    </source>
</evidence>
<dbReference type="RefSeq" id="WP_184730635.1">
    <property type="nucleotide sequence ID" value="NZ_JACHIW010000002.1"/>
</dbReference>
<gene>
    <name evidence="8" type="ORF">BJ970_006302</name>
</gene>
<evidence type="ECO:0000256" key="4">
    <source>
        <dbReference type="PIRSR" id="PIRSR000188-1"/>
    </source>
</evidence>
<keyword evidence="3 5" id="KW-0520">NAD</keyword>
<name>A0A840QK98_9PSEU</name>
<keyword evidence="5" id="KW-0547">Nucleotide-binding</keyword>
<dbReference type="InterPro" id="IPR006096">
    <property type="entry name" value="Glu/Leu/Phe/Val/Trp_DH_C"/>
</dbReference>
<dbReference type="AlphaFoldDB" id="A0A840QK98"/>
<dbReference type="PRINTS" id="PR00082">
    <property type="entry name" value="GLFDHDRGNASE"/>
</dbReference>
<keyword evidence="2 6" id="KW-0560">Oxidoreductase</keyword>
<accession>A0A840QK98</accession>
<dbReference type="GO" id="GO:0050049">
    <property type="term" value="F:L-leucine dehydrogenase activity"/>
    <property type="evidence" value="ECO:0007669"/>
    <property type="project" value="UniProtKB-EC"/>
</dbReference>
<dbReference type="PIRSF" id="PIRSF000188">
    <property type="entry name" value="Phe_leu_dh"/>
    <property type="match status" value="1"/>
</dbReference>
<evidence type="ECO:0000313" key="9">
    <source>
        <dbReference type="Proteomes" id="UP000584374"/>
    </source>
</evidence>
<dbReference type="Proteomes" id="UP000584374">
    <property type="component" value="Unassembled WGS sequence"/>
</dbReference>
<dbReference type="InterPro" id="IPR006097">
    <property type="entry name" value="Glu/Leu/Phe/Val/Trp_DH_dimer"/>
</dbReference>
<dbReference type="PANTHER" id="PTHR42722:SF1">
    <property type="entry name" value="VALINE DEHYDROGENASE"/>
    <property type="match status" value="1"/>
</dbReference>
<dbReference type="SMART" id="SM00839">
    <property type="entry name" value="ELFV_dehydrog"/>
    <property type="match status" value="1"/>
</dbReference>
<reference evidence="8 9" key="1">
    <citation type="submission" date="2020-08" db="EMBL/GenBank/DDBJ databases">
        <title>Sequencing the genomes of 1000 actinobacteria strains.</title>
        <authorList>
            <person name="Klenk H.-P."/>
        </authorList>
    </citation>
    <scope>NUCLEOTIDE SEQUENCE [LARGE SCALE GENOMIC DNA]</scope>
    <source>
        <strain evidence="8 9">DSM 45584</strain>
    </source>
</reference>
<dbReference type="InterPro" id="IPR036291">
    <property type="entry name" value="NAD(P)-bd_dom_sf"/>
</dbReference>
<evidence type="ECO:0000256" key="5">
    <source>
        <dbReference type="PIRSR" id="PIRSR000188-2"/>
    </source>
</evidence>
<dbReference type="InterPro" id="IPR006095">
    <property type="entry name" value="Glu/Leu/Phe/Val/Trp_DH"/>
</dbReference>
<dbReference type="EC" id="1.4.1.9" evidence="8"/>
<dbReference type="InterPro" id="IPR016211">
    <property type="entry name" value="Glu/Phe/Leu/Val/Trp_DH_bac/arc"/>
</dbReference>
<dbReference type="Pfam" id="PF00208">
    <property type="entry name" value="ELFV_dehydrog"/>
    <property type="match status" value="2"/>
</dbReference>
<sequence length="349" mass="36642">MSIIRDMAERDFEQLVVCRDRARGLRSVIAVHNTALGPALGGIRIKRYRTDVEAAQDAMNLAEAMTYKAALAGLRLGGGKSVINADPASQKTRDLLIAHAEYINTLGGRYIPAVDSGTTVADLALIADHVPLVSSQQRDPSYFTAIGVFSSMQAAVQQANLGELRGARVGVQGAGHVGMYLVELLADAGAKVVVADLDADRVRMACEKYGATAEDPAEILAADLDIAAPCGLGGTVDEQAAETMKAPVIVGAANNILADAGVADVLTRRGIVYVPDFIANAGGLMACEAELRCDDDGLEDRVRRIGDTAAQVLREAASTQCDTVSVALRFARERIAAAPAPAPGPYFPR</sequence>
<feature type="domain" description="Glutamate/phenylalanine/leucine/valine/L-tryptophan dehydrogenase C-terminal" evidence="7">
    <location>
        <begin position="138"/>
        <end position="338"/>
    </location>
</feature>
<proteinExistence type="inferred from homology"/>